<dbReference type="Proteomes" id="UP001595711">
    <property type="component" value="Unassembled WGS sequence"/>
</dbReference>
<proteinExistence type="predicted"/>
<dbReference type="InterPro" id="IPR017969">
    <property type="entry name" value="Heavy-metal-associated_CS"/>
</dbReference>
<dbReference type="InterPro" id="IPR006121">
    <property type="entry name" value="HMA_dom"/>
</dbReference>
<dbReference type="EMBL" id="JBHRYJ010000004">
    <property type="protein sequence ID" value="MFC3677383.1"/>
    <property type="molecule type" value="Genomic_DNA"/>
</dbReference>
<keyword evidence="4" id="KW-1185">Reference proteome</keyword>
<feature type="domain" description="HMA" evidence="2">
    <location>
        <begin position="1"/>
        <end position="65"/>
    </location>
</feature>
<evidence type="ECO:0000313" key="4">
    <source>
        <dbReference type="Proteomes" id="UP001595711"/>
    </source>
</evidence>
<accession>A0ABV7VMM3</accession>
<evidence type="ECO:0000313" key="3">
    <source>
        <dbReference type="EMBL" id="MFC3677383.1"/>
    </source>
</evidence>
<dbReference type="SUPFAM" id="SSF55008">
    <property type="entry name" value="HMA, heavy metal-associated domain"/>
    <property type="match status" value="1"/>
</dbReference>
<dbReference type="PROSITE" id="PS01047">
    <property type="entry name" value="HMA_1"/>
    <property type="match status" value="1"/>
</dbReference>
<keyword evidence="1" id="KW-0479">Metal-binding</keyword>
<organism evidence="3 4">
    <name type="scientific">Ferrovibrio xuzhouensis</name>
    <dbReference type="NCBI Taxonomy" id="1576914"/>
    <lineage>
        <taxon>Bacteria</taxon>
        <taxon>Pseudomonadati</taxon>
        <taxon>Pseudomonadota</taxon>
        <taxon>Alphaproteobacteria</taxon>
        <taxon>Rhodospirillales</taxon>
        <taxon>Rhodospirillaceae</taxon>
        <taxon>Ferrovibrio</taxon>
    </lineage>
</organism>
<sequence length="67" mass="7313">MHVMNIEGMTCEGCKRAISNAISLAAPGTTFEVDLRRKQVRVGNLPPDRLAVIRNAIRDAGYSILDS</sequence>
<dbReference type="RefSeq" id="WP_379728922.1">
    <property type="nucleotide sequence ID" value="NZ_JBHRYJ010000004.1"/>
</dbReference>
<evidence type="ECO:0000259" key="2">
    <source>
        <dbReference type="PROSITE" id="PS50846"/>
    </source>
</evidence>
<dbReference type="CDD" id="cd00371">
    <property type="entry name" value="HMA"/>
    <property type="match status" value="1"/>
</dbReference>
<comment type="caution">
    <text evidence="3">The sequence shown here is derived from an EMBL/GenBank/DDBJ whole genome shotgun (WGS) entry which is preliminary data.</text>
</comment>
<dbReference type="Gene3D" id="3.30.70.100">
    <property type="match status" value="1"/>
</dbReference>
<dbReference type="PROSITE" id="PS50846">
    <property type="entry name" value="HMA_2"/>
    <property type="match status" value="1"/>
</dbReference>
<evidence type="ECO:0000256" key="1">
    <source>
        <dbReference type="ARBA" id="ARBA00022723"/>
    </source>
</evidence>
<dbReference type="InterPro" id="IPR036163">
    <property type="entry name" value="HMA_dom_sf"/>
</dbReference>
<reference evidence="4" key="1">
    <citation type="journal article" date="2019" name="Int. J. Syst. Evol. Microbiol.">
        <title>The Global Catalogue of Microorganisms (GCM) 10K type strain sequencing project: providing services to taxonomists for standard genome sequencing and annotation.</title>
        <authorList>
            <consortium name="The Broad Institute Genomics Platform"/>
            <consortium name="The Broad Institute Genome Sequencing Center for Infectious Disease"/>
            <person name="Wu L."/>
            <person name="Ma J."/>
        </authorList>
    </citation>
    <scope>NUCLEOTIDE SEQUENCE [LARGE SCALE GENOMIC DNA]</scope>
    <source>
        <strain evidence="4">KCTC 42182</strain>
    </source>
</reference>
<dbReference type="Pfam" id="PF00403">
    <property type="entry name" value="HMA"/>
    <property type="match status" value="1"/>
</dbReference>
<protein>
    <submittedName>
        <fullName evidence="3">Heavy-metal-associated domain-containing protein</fullName>
    </submittedName>
</protein>
<gene>
    <name evidence="3" type="ORF">ACFOOQ_17655</name>
</gene>
<name>A0ABV7VMM3_9PROT</name>